<dbReference type="Proteomes" id="UP000078240">
    <property type="component" value="Unassembled WGS sequence"/>
</dbReference>
<evidence type="ECO:0000313" key="2">
    <source>
        <dbReference type="Proteomes" id="UP000078240"/>
    </source>
</evidence>
<dbReference type="EMBL" id="LSBH01000007">
    <property type="protein sequence ID" value="OAQ76334.1"/>
    <property type="molecule type" value="Genomic_DNA"/>
</dbReference>
<name>A0A179GER3_PURLI</name>
<dbReference type="AlphaFoldDB" id="A0A179GER3"/>
<proteinExistence type="predicted"/>
<evidence type="ECO:0000313" key="1">
    <source>
        <dbReference type="EMBL" id="OAQ76334.1"/>
    </source>
</evidence>
<reference evidence="1 2" key="1">
    <citation type="submission" date="2016-01" db="EMBL/GenBank/DDBJ databases">
        <title>Biosynthesis of antibiotic leucinostatins and their inhibition on Phytophthora in bio-control Purpureocillium lilacinum.</title>
        <authorList>
            <person name="Wang G."/>
            <person name="Liu Z."/>
            <person name="Lin R."/>
            <person name="Li E."/>
            <person name="Mao Z."/>
            <person name="Ling J."/>
            <person name="Yin W."/>
            <person name="Xie B."/>
        </authorList>
    </citation>
    <scope>NUCLEOTIDE SEQUENCE [LARGE SCALE GENOMIC DNA]</scope>
    <source>
        <strain evidence="1">PLBJ-1</strain>
    </source>
</reference>
<sequence length="408" mass="46755">MNRHTRLHTLESLNADVLIAILAACDSFSDLASFIRASPIFLHAFLSAKATVLLHVVSNILGPAIRDAALLAQTSGFDGEDRERKVDAAVQDYRARLHVTSAPWVTTLNADMALALVRVTRLAQFYVDLFSYFRFQYFAHRLDPTPVERPPPQPRLSRTERGRIAQAVLRCQLLKHIHEGKYWEPRDYHRFSRDVLSLFHPWELQQISDMDEFLSQLVVSLAEYQVKKQDHNSGHTPPRWYFWWQHYAPGLEEFATKIKRALDLDSSLLDSVCQEGEVYSGRLSASYGFFNIFKGSHRFAIPTSSQSSQELAGNIAATDFRQETSTSSKPWAWDDALRGHETSRWGRDLVKACPPSSANRREYEKTKSALDSWRWFGMVFWDGERAEQLTQSSALKSCKSGWLVPWQD</sequence>
<organism evidence="1 2">
    <name type="scientific">Purpureocillium lilacinum</name>
    <name type="common">Paecilomyces lilacinus</name>
    <dbReference type="NCBI Taxonomy" id="33203"/>
    <lineage>
        <taxon>Eukaryota</taxon>
        <taxon>Fungi</taxon>
        <taxon>Dikarya</taxon>
        <taxon>Ascomycota</taxon>
        <taxon>Pezizomycotina</taxon>
        <taxon>Sordariomycetes</taxon>
        <taxon>Hypocreomycetidae</taxon>
        <taxon>Hypocreales</taxon>
        <taxon>Ophiocordycipitaceae</taxon>
        <taxon>Purpureocillium</taxon>
    </lineage>
</organism>
<accession>A0A179GER3</accession>
<comment type="caution">
    <text evidence="1">The sequence shown here is derived from an EMBL/GenBank/DDBJ whole genome shotgun (WGS) entry which is preliminary data.</text>
</comment>
<protein>
    <submittedName>
        <fullName evidence="1">Uncharacterized protein</fullName>
    </submittedName>
</protein>
<gene>
    <name evidence="1" type="ORF">VFPBJ_08694</name>
</gene>